<dbReference type="Gene3D" id="3.40.50.2000">
    <property type="entry name" value="Glycogen Phosphorylase B"/>
    <property type="match status" value="2"/>
</dbReference>
<evidence type="ECO:0000256" key="1">
    <source>
        <dbReference type="ARBA" id="ARBA00009995"/>
    </source>
</evidence>
<dbReference type="GO" id="GO:0017000">
    <property type="term" value="P:antibiotic biosynthetic process"/>
    <property type="evidence" value="ECO:0007669"/>
    <property type="project" value="UniProtKB-ARBA"/>
</dbReference>
<dbReference type="PANTHER" id="PTHR48050">
    <property type="entry name" value="STEROL 3-BETA-GLUCOSYLTRANSFERASE"/>
    <property type="match status" value="1"/>
</dbReference>
<evidence type="ECO:0000256" key="3">
    <source>
        <dbReference type="RuleBase" id="RU003718"/>
    </source>
</evidence>
<comment type="caution">
    <text evidence="4">The sequence shown here is derived from an EMBL/GenBank/DDBJ whole genome shotgun (WGS) entry which is preliminary data.</text>
</comment>
<dbReference type="OrthoDB" id="6620093at2"/>
<reference evidence="4 5" key="1">
    <citation type="submission" date="2018-03" db="EMBL/GenBank/DDBJ databases">
        <title>Genomic Encyclopedia of Archaeal and Bacterial Type Strains, Phase II (KMG-II): from individual species to whole genera.</title>
        <authorList>
            <person name="Goeker M."/>
        </authorList>
    </citation>
    <scope>NUCLEOTIDE SEQUENCE [LARGE SCALE GENOMIC DNA]</scope>
    <source>
        <strain evidence="4 5">DSM 45312</strain>
    </source>
</reference>
<dbReference type="EMBL" id="PYGA01000033">
    <property type="protein sequence ID" value="PSK86927.1"/>
    <property type="molecule type" value="Genomic_DNA"/>
</dbReference>
<dbReference type="InterPro" id="IPR050426">
    <property type="entry name" value="Glycosyltransferase_28"/>
</dbReference>
<keyword evidence="5" id="KW-1185">Reference proteome</keyword>
<evidence type="ECO:0000313" key="5">
    <source>
        <dbReference type="Proteomes" id="UP000240542"/>
    </source>
</evidence>
<dbReference type="NCBIfam" id="TIGR01426">
    <property type="entry name" value="MGT"/>
    <property type="match status" value="1"/>
</dbReference>
<protein>
    <submittedName>
        <fullName evidence="4">MGT family glycosyltransferase</fullName>
    </submittedName>
</protein>
<accession>A0A2P8CPM6</accession>
<proteinExistence type="inferred from homology"/>
<dbReference type="CDD" id="cd03784">
    <property type="entry name" value="GT1_Gtf-like"/>
    <property type="match status" value="1"/>
</dbReference>
<name>A0A2P8CPM6_9ACTN</name>
<evidence type="ECO:0000313" key="4">
    <source>
        <dbReference type="EMBL" id="PSK86927.1"/>
    </source>
</evidence>
<dbReference type="Pfam" id="PF00201">
    <property type="entry name" value="UDPGT"/>
    <property type="match status" value="1"/>
</dbReference>
<dbReference type="InterPro" id="IPR035595">
    <property type="entry name" value="UDP_glycos_trans_CS"/>
</dbReference>
<dbReference type="SUPFAM" id="SSF53756">
    <property type="entry name" value="UDP-Glycosyltransferase/glycogen phosphorylase"/>
    <property type="match status" value="1"/>
</dbReference>
<dbReference type="FunFam" id="3.40.50.2000:FF:000072">
    <property type="entry name" value="Glycosyl transferase"/>
    <property type="match status" value="1"/>
</dbReference>
<evidence type="ECO:0000256" key="2">
    <source>
        <dbReference type="ARBA" id="ARBA00022679"/>
    </source>
</evidence>
<dbReference type="InterPro" id="IPR002213">
    <property type="entry name" value="UDP_glucos_trans"/>
</dbReference>
<sequence length="396" mass="42405">MSAAPKRLLFVALAGHGHITPTLPLVAELRRRGFRVDYATGPEHADAVAAAGATWVALPPLEPFTPPAEIGPDAIAAWLRHYFAAMRAAYPVLRERCAAEPPDAVCYDETNWPARVAAAELGIPAVRCVPNLASNGTYSVDDRLTAGIAADHPEMAALREDCARFSAEYGVHVDFAATMDVTEALNLVFVPREFQFAGESFDERFHFLGPLLGDREQEQPWSPPGPAGPADPVLYISLGTILTDRPEFYRACVDAFGDGPWRVAMTVGGLDPAALGPIPPAVDVRPWFPQPAVLRHAAAFVSHAGMNSTMEALYYGVPLVTVPQTPEQEANADRVRELGLGERLDADAATADALRAAVERVVSDPAVRANVESMRRAVRGAGGAARGADLIEAHLR</sequence>
<keyword evidence="3" id="KW-0328">Glycosyltransferase</keyword>
<dbReference type="GO" id="GO:0008194">
    <property type="term" value="F:UDP-glycosyltransferase activity"/>
    <property type="evidence" value="ECO:0007669"/>
    <property type="project" value="InterPro"/>
</dbReference>
<organism evidence="4 5">
    <name type="scientific">Murinocardiopsis flavida</name>
    <dbReference type="NCBI Taxonomy" id="645275"/>
    <lineage>
        <taxon>Bacteria</taxon>
        <taxon>Bacillati</taxon>
        <taxon>Actinomycetota</taxon>
        <taxon>Actinomycetes</taxon>
        <taxon>Streptosporangiales</taxon>
        <taxon>Nocardiopsidaceae</taxon>
        <taxon>Murinocardiopsis</taxon>
    </lineage>
</organism>
<dbReference type="RefSeq" id="WP_106586654.1">
    <property type="nucleotide sequence ID" value="NZ_PYGA01000033.1"/>
</dbReference>
<dbReference type="InterPro" id="IPR006326">
    <property type="entry name" value="UDPGT_MGT-like"/>
</dbReference>
<dbReference type="PANTHER" id="PTHR48050:SF13">
    <property type="entry name" value="STEROL 3-BETA-GLUCOSYLTRANSFERASE UGT80A2"/>
    <property type="match status" value="1"/>
</dbReference>
<dbReference type="PROSITE" id="PS00375">
    <property type="entry name" value="UDPGT"/>
    <property type="match status" value="1"/>
</dbReference>
<keyword evidence="2 3" id="KW-0808">Transferase</keyword>
<dbReference type="GO" id="GO:0016758">
    <property type="term" value="F:hexosyltransferase activity"/>
    <property type="evidence" value="ECO:0007669"/>
    <property type="project" value="InterPro"/>
</dbReference>
<gene>
    <name evidence="4" type="ORF">CLV63_13344</name>
</gene>
<dbReference type="Proteomes" id="UP000240542">
    <property type="component" value="Unassembled WGS sequence"/>
</dbReference>
<dbReference type="AlphaFoldDB" id="A0A2P8CPM6"/>
<comment type="similarity">
    <text evidence="1 3">Belongs to the UDP-glycosyltransferase family.</text>
</comment>